<sequence length="28" mass="2954">MLSALAALTLGFSEIKSQPSMFSLSPLL</sequence>
<name>A0A2P2NBC0_RHIMU</name>
<dbReference type="AlphaFoldDB" id="A0A2P2NBC0"/>
<dbReference type="EMBL" id="GGEC01059292">
    <property type="protein sequence ID" value="MBX39776.1"/>
    <property type="molecule type" value="Transcribed_RNA"/>
</dbReference>
<organism evidence="1">
    <name type="scientific">Rhizophora mucronata</name>
    <name type="common">Asiatic mangrove</name>
    <dbReference type="NCBI Taxonomy" id="61149"/>
    <lineage>
        <taxon>Eukaryota</taxon>
        <taxon>Viridiplantae</taxon>
        <taxon>Streptophyta</taxon>
        <taxon>Embryophyta</taxon>
        <taxon>Tracheophyta</taxon>
        <taxon>Spermatophyta</taxon>
        <taxon>Magnoliopsida</taxon>
        <taxon>eudicotyledons</taxon>
        <taxon>Gunneridae</taxon>
        <taxon>Pentapetalae</taxon>
        <taxon>rosids</taxon>
        <taxon>fabids</taxon>
        <taxon>Malpighiales</taxon>
        <taxon>Rhizophoraceae</taxon>
        <taxon>Rhizophora</taxon>
    </lineage>
</organism>
<proteinExistence type="predicted"/>
<evidence type="ECO:0000313" key="1">
    <source>
        <dbReference type="EMBL" id="MBX39776.1"/>
    </source>
</evidence>
<reference evidence="1" key="1">
    <citation type="submission" date="2018-02" db="EMBL/GenBank/DDBJ databases">
        <title>Rhizophora mucronata_Transcriptome.</title>
        <authorList>
            <person name="Meera S.P."/>
            <person name="Sreeshan A."/>
            <person name="Augustine A."/>
        </authorList>
    </citation>
    <scope>NUCLEOTIDE SEQUENCE</scope>
    <source>
        <tissue evidence="1">Leaf</tissue>
    </source>
</reference>
<accession>A0A2P2NBC0</accession>
<protein>
    <submittedName>
        <fullName evidence="1">Uncharacterized protein</fullName>
    </submittedName>
</protein>